<reference evidence="2 3" key="1">
    <citation type="submission" date="2021-03" db="EMBL/GenBank/DDBJ databases">
        <title>Genomic Encyclopedia of Type Strains, Phase IV (KMG-IV): sequencing the most valuable type-strain genomes for metagenomic binning, comparative biology and taxonomic classification.</title>
        <authorList>
            <person name="Goeker M."/>
        </authorList>
    </citation>
    <scope>NUCLEOTIDE SEQUENCE [LARGE SCALE GENOMIC DNA]</scope>
    <source>
        <strain evidence="2 3">DSM 27512</strain>
    </source>
</reference>
<evidence type="ECO:0008006" key="4">
    <source>
        <dbReference type="Google" id="ProtNLM"/>
    </source>
</evidence>
<sequence>MINTYSNKGKITGNEIRSSYMTGPSNLKVEGKILSKDGKSLRIKTKGNDVLDIIVKKDIDVKKGQTLLISRREIESMKVVTKEDEKKEEKDINESEEKLKEIGLKPTKENMKSLKAIKNYDIAPTKENIEKVSAAISSLEKMKDSLSPDIAAALVDKGYDIDSMSIFEIESKIKELQNIEPREKGIIQSIFGKELSEEDAKKIAKEIYGMEMGKDIIDVIKSLHKLDIEITRENIDKIHDLFSKLHNIKDIDFKDIIESIKKEELTIDGLYRLKNQITESPLNVAQTADYGAQPFRSLTDKDLELMEKEIVRFMGSMDIEEKHIDIAKSMLKKNMEINKALVEQTAMAREALKELQKLLDKETAALLMKEGEDILKKDIFELLKIVKEIKSKKESFLAKGLAKADIEMGKELLNLVKSIKKNTLISADEKLGSLLTQRGNNSLVKALFGESMVKILPKQEIQSLRASYVLGAVRQINHMEINHLRESVTLELIGRRAGIIPIQNIDTSPQSINRELMTKDEISLSIEKKNEAVSHYDYLRSTARIYHIKSMISTGIDPMKTPIAELKTYIQKFEAKYSSYEFSSVKSSDIEQASVDMAKLSLGLSLKTGMRALDIAQGKAVFTENIDRMIEQSRERDFGELYKKLEGLVRLMSEGPKGNKEEQQAYINQIYSNLKEAEELVKSSKREDKDIFQRYMKELNENIKETHRLKENSSMIQIPFYMNGEGSNANVYVKSKGKGKKGIDPEDMSILMDINTKTLGKLGFYIKVEGKEIKLKISGDSPYLKDMKTDAESLGNLLEVSGYNLKSMDISSKGEDLKVEFVEETSEEIKTGLDVKI</sequence>
<evidence type="ECO:0000313" key="3">
    <source>
        <dbReference type="Proteomes" id="UP001314903"/>
    </source>
</evidence>
<proteinExistence type="predicted"/>
<feature type="coiled-coil region" evidence="1">
    <location>
        <begin position="660"/>
        <end position="687"/>
    </location>
</feature>
<comment type="caution">
    <text evidence="2">The sequence shown here is derived from an EMBL/GenBank/DDBJ whole genome shotgun (WGS) entry which is preliminary data.</text>
</comment>
<dbReference type="Proteomes" id="UP001314903">
    <property type="component" value="Unassembled WGS sequence"/>
</dbReference>
<evidence type="ECO:0000256" key="1">
    <source>
        <dbReference type="SAM" id="Coils"/>
    </source>
</evidence>
<dbReference type="RefSeq" id="WP_209660809.1">
    <property type="nucleotide sequence ID" value="NZ_JAGGLI010000015.1"/>
</dbReference>
<organism evidence="2 3">
    <name type="scientific">Acetoanaerobium pronyense</name>
    <dbReference type="NCBI Taxonomy" id="1482736"/>
    <lineage>
        <taxon>Bacteria</taxon>
        <taxon>Bacillati</taxon>
        <taxon>Bacillota</taxon>
        <taxon>Clostridia</taxon>
        <taxon>Peptostreptococcales</taxon>
        <taxon>Filifactoraceae</taxon>
        <taxon>Acetoanaerobium</taxon>
    </lineage>
</organism>
<gene>
    <name evidence="2" type="ORF">J2Z35_001544</name>
</gene>
<name>A0ABS4KIY5_9FIRM</name>
<accession>A0ABS4KIY5</accession>
<keyword evidence="1" id="KW-0175">Coiled coil</keyword>
<evidence type="ECO:0000313" key="2">
    <source>
        <dbReference type="EMBL" id="MBP2027746.1"/>
    </source>
</evidence>
<protein>
    <recommendedName>
        <fullName evidence="4">Flagellar hook-length control protein FliK</fullName>
    </recommendedName>
</protein>
<dbReference type="EMBL" id="JAGGLI010000015">
    <property type="protein sequence ID" value="MBP2027746.1"/>
    <property type="molecule type" value="Genomic_DNA"/>
</dbReference>
<keyword evidence="3" id="KW-1185">Reference proteome</keyword>